<keyword evidence="3 11" id="KW-0762">Sugar transport</keyword>
<evidence type="ECO:0000313" key="10">
    <source>
        <dbReference type="EMBL" id="CDS94416.1"/>
    </source>
</evidence>
<evidence type="ECO:0000259" key="7">
    <source>
        <dbReference type="PROSITE" id="PS51093"/>
    </source>
</evidence>
<reference evidence="12 13" key="2">
    <citation type="submission" date="2017-02" db="EMBL/GenBank/DDBJ databases">
        <authorList>
            <consortium name="Pathogen Informatics"/>
        </authorList>
    </citation>
    <scope>NUCLEOTIDE SEQUENCE [LARGE SCALE GENOMIC DNA]</scope>
    <source>
        <strain evidence="12 13">VRECD0157</strain>
    </source>
</reference>
<comment type="subcellular location">
    <subcellularLocation>
        <location evidence="1">Cytoplasm</location>
    </subcellularLocation>
</comment>
<keyword evidence="5" id="KW-0598">Phosphotransferase system</keyword>
<reference evidence="11" key="4">
    <citation type="submission" date="2021-06" db="EMBL/GenBank/DDBJ databases">
        <authorList>
            <consortium name="NCBI Pathogen Detection Project"/>
        </authorList>
    </citation>
    <scope>NUCLEOTIDE SEQUENCE</scope>
    <source>
        <strain evidence="11">HN1000</strain>
    </source>
</reference>
<proteinExistence type="predicted"/>
<evidence type="ECO:0000256" key="1">
    <source>
        <dbReference type="ARBA" id="ARBA00004496"/>
    </source>
</evidence>
<dbReference type="InterPro" id="IPR011055">
    <property type="entry name" value="Dup_hybrid_motif"/>
</dbReference>
<evidence type="ECO:0000256" key="5">
    <source>
        <dbReference type="ARBA" id="ARBA00022683"/>
    </source>
</evidence>
<dbReference type="GO" id="GO:0009401">
    <property type="term" value="P:phosphoenolpyruvate-dependent sugar phosphotransferase system"/>
    <property type="evidence" value="ECO:0007669"/>
    <property type="project" value="UniProtKB-KW"/>
</dbReference>
<dbReference type="Gene3D" id="2.70.70.10">
    <property type="entry name" value="Glucose Permease (Domain IIA)"/>
    <property type="match status" value="1"/>
</dbReference>
<reference evidence="11" key="3">
    <citation type="journal article" date="2018" name="Genome Biol.">
        <title>SKESA: strategic k-mer extension for scrupulous assemblies.</title>
        <authorList>
            <person name="Souvorov A."/>
            <person name="Agarwala R."/>
            <person name="Lipman D.J."/>
        </authorList>
    </citation>
    <scope>NUCLEOTIDE SEQUENCE</scope>
    <source>
        <strain evidence="11">HN1000</strain>
    </source>
</reference>
<dbReference type="AlphaFoldDB" id="A0A031WCF2"/>
<evidence type="ECO:0000313" key="11">
    <source>
        <dbReference type="EMBL" id="HBH1540865.1"/>
    </source>
</evidence>
<dbReference type="PATRIC" id="fig|1496.897.peg.3582"/>
<dbReference type="FunFam" id="2.70.70.10:FF:000001">
    <property type="entry name" value="PTS system glucose-specific IIA component"/>
    <property type="match status" value="1"/>
</dbReference>
<gene>
    <name evidence="12" type="primary">crr_4</name>
    <name evidence="10" type="ORF">BN1095_20009</name>
    <name evidence="8" type="ORF">BN1096_700189</name>
    <name evidence="9" type="ORF">BN1097_710189</name>
    <name evidence="11" type="ORF">KRM00_000318</name>
    <name evidence="12" type="ORF">SAMEA3375112_01560</name>
</gene>
<dbReference type="GO" id="GO:0016301">
    <property type="term" value="F:kinase activity"/>
    <property type="evidence" value="ECO:0007669"/>
    <property type="project" value="UniProtKB-KW"/>
</dbReference>
<keyword evidence="2" id="KW-0813">Transport</keyword>
<dbReference type="EC" id="2.7.1.-" evidence="12"/>
<dbReference type="PROSITE" id="PS00371">
    <property type="entry name" value="PTS_EIIA_TYPE_1_HIS"/>
    <property type="match status" value="1"/>
</dbReference>
<dbReference type="EMBL" id="LK932411">
    <property type="protein sequence ID" value="CDS89453.1"/>
    <property type="molecule type" value="Genomic_DNA"/>
</dbReference>
<dbReference type="EMBL" id="FUPS01000004">
    <property type="protein sequence ID" value="SJS20941.1"/>
    <property type="molecule type" value="Genomic_DNA"/>
</dbReference>
<dbReference type="Pfam" id="PF00358">
    <property type="entry name" value="PTS_EIIA_1"/>
    <property type="match status" value="1"/>
</dbReference>
<dbReference type="KEGG" id="pdf:CD630DERM_30270"/>
<evidence type="ECO:0000313" key="12">
    <source>
        <dbReference type="EMBL" id="SJS20941.1"/>
    </source>
</evidence>
<dbReference type="Proteomes" id="UP000878956">
    <property type="component" value="Unassembled WGS sequence"/>
</dbReference>
<evidence type="ECO:0000256" key="2">
    <source>
        <dbReference type="ARBA" id="ARBA00022448"/>
    </source>
</evidence>
<protein>
    <submittedName>
        <fullName evidence="12">Glucose-specific phosphotransferase enzyme IIA component</fullName>
        <ecNumber evidence="12">2.7.1.-</ecNumber>
    </submittedName>
    <submittedName>
        <fullName evidence="11">PTS glucose transporter subunit IIA</fullName>
    </submittedName>
    <submittedName>
        <fullName evidence="8">PTS system, glucose-like IIA component</fullName>
    </submittedName>
</protein>
<dbReference type="InterPro" id="IPR001127">
    <property type="entry name" value="PTS_EIIA_1_perm"/>
</dbReference>
<accession>A0A031WCF2</accession>
<dbReference type="SUPFAM" id="SSF51261">
    <property type="entry name" value="Duplicated hybrid motif"/>
    <property type="match status" value="1"/>
</dbReference>
<dbReference type="PANTHER" id="PTHR45008:SF1">
    <property type="entry name" value="PTS SYSTEM GLUCOSE-SPECIFIC EIIA COMPONENT"/>
    <property type="match status" value="1"/>
</dbReference>
<dbReference type="GO" id="GO:0005737">
    <property type="term" value="C:cytoplasm"/>
    <property type="evidence" value="ECO:0007669"/>
    <property type="project" value="UniProtKB-SubCell"/>
</dbReference>
<keyword evidence="4 12" id="KW-0808">Transferase</keyword>
<sequence>MFKMFKKKSIKSPISGKVIELSKIQDGVFSQKIMGEGVAIDSTGDIVYAPINGKIVVVAETKHAFVIELENGMELLIHVGLDTVNLKGEGFEVLVSMGEQVKEGTPMLKINRPLIESKGISLITPVTITNHSEYNMNTCNVGNSVEGGKDTVIEFK</sequence>
<dbReference type="InterPro" id="IPR050890">
    <property type="entry name" value="PTS_EIIA_component"/>
</dbReference>
<evidence type="ECO:0000313" key="9">
    <source>
        <dbReference type="EMBL" id="CDS89453.1"/>
    </source>
</evidence>
<feature type="domain" description="PTS EIIA type-1" evidence="7">
    <location>
        <begin position="26"/>
        <end position="130"/>
    </location>
</feature>
<evidence type="ECO:0000313" key="13">
    <source>
        <dbReference type="Proteomes" id="UP000189137"/>
    </source>
</evidence>
<dbReference type="PANTHER" id="PTHR45008">
    <property type="entry name" value="PTS SYSTEM GLUCOSE-SPECIFIC EIIA COMPONENT"/>
    <property type="match status" value="1"/>
</dbReference>
<dbReference type="NCBIfam" id="TIGR00830">
    <property type="entry name" value="PTBA"/>
    <property type="match status" value="1"/>
</dbReference>
<name>A0A031WCF2_CLODI</name>
<dbReference type="Proteomes" id="UP000189137">
    <property type="component" value="Unassembled WGS sequence"/>
</dbReference>
<organism evidence="8">
    <name type="scientific">Clostridioides difficile</name>
    <name type="common">Peptoclostridium difficile</name>
    <dbReference type="NCBI Taxonomy" id="1496"/>
    <lineage>
        <taxon>Bacteria</taxon>
        <taxon>Bacillati</taxon>
        <taxon>Bacillota</taxon>
        <taxon>Clostridia</taxon>
        <taxon>Peptostreptococcales</taxon>
        <taxon>Peptostreptococcaceae</taxon>
        <taxon>Clostridioides</taxon>
    </lineage>
</organism>
<evidence type="ECO:0000256" key="6">
    <source>
        <dbReference type="ARBA" id="ARBA00022777"/>
    </source>
</evidence>
<dbReference type="EMBL" id="LK932525">
    <property type="protein sequence ID" value="CDS88826.1"/>
    <property type="molecule type" value="Genomic_DNA"/>
</dbReference>
<evidence type="ECO:0000256" key="4">
    <source>
        <dbReference type="ARBA" id="ARBA00022679"/>
    </source>
</evidence>
<evidence type="ECO:0000256" key="3">
    <source>
        <dbReference type="ARBA" id="ARBA00022597"/>
    </source>
</evidence>
<dbReference type="EMBL" id="LK932849">
    <property type="protein sequence ID" value="CDS94416.1"/>
    <property type="molecule type" value="Genomic_DNA"/>
</dbReference>
<dbReference type="RefSeq" id="WP_003439878.1">
    <property type="nucleotide sequence ID" value="NZ_AP031492.1"/>
</dbReference>
<evidence type="ECO:0000313" key="8">
    <source>
        <dbReference type="EMBL" id="CDS88826.1"/>
    </source>
</evidence>
<dbReference type="PROSITE" id="PS51093">
    <property type="entry name" value="PTS_EIIA_TYPE_1"/>
    <property type="match status" value="1"/>
</dbReference>
<dbReference type="EMBL" id="DAEPXK010000003">
    <property type="protein sequence ID" value="HBH1540865.1"/>
    <property type="molecule type" value="Genomic_DNA"/>
</dbReference>
<reference evidence="8" key="1">
    <citation type="submission" date="2014-07" db="EMBL/GenBank/DDBJ databases">
        <authorList>
            <person name="Monot Marc"/>
        </authorList>
    </citation>
    <scope>NUCLEOTIDE SEQUENCE</scope>
    <source>
        <strain evidence="10">7032989</strain>
        <strain evidence="9">7032994</strain>
    </source>
</reference>
<keyword evidence="6" id="KW-0418">Kinase</keyword>